<dbReference type="Proteomes" id="UP000663844">
    <property type="component" value="Unassembled WGS sequence"/>
</dbReference>
<dbReference type="EMBL" id="CAJOAZ010028100">
    <property type="protein sequence ID" value="CAF4414734.1"/>
    <property type="molecule type" value="Genomic_DNA"/>
</dbReference>
<feature type="non-terminal residue" evidence="1">
    <location>
        <position position="31"/>
    </location>
</feature>
<protein>
    <submittedName>
        <fullName evidence="1">Uncharacterized protein</fullName>
    </submittedName>
</protein>
<evidence type="ECO:0000313" key="2">
    <source>
        <dbReference type="Proteomes" id="UP000663844"/>
    </source>
</evidence>
<gene>
    <name evidence="1" type="ORF">OXD698_LOCUS52259</name>
</gene>
<evidence type="ECO:0000313" key="1">
    <source>
        <dbReference type="EMBL" id="CAF4414734.1"/>
    </source>
</evidence>
<sequence>MVTSKRSGQCMSHITCWHPLLPVFSARISFA</sequence>
<proteinExistence type="predicted"/>
<dbReference type="AlphaFoldDB" id="A0A820Q4S7"/>
<organism evidence="1 2">
    <name type="scientific">Adineta steineri</name>
    <dbReference type="NCBI Taxonomy" id="433720"/>
    <lineage>
        <taxon>Eukaryota</taxon>
        <taxon>Metazoa</taxon>
        <taxon>Spiralia</taxon>
        <taxon>Gnathifera</taxon>
        <taxon>Rotifera</taxon>
        <taxon>Eurotatoria</taxon>
        <taxon>Bdelloidea</taxon>
        <taxon>Adinetida</taxon>
        <taxon>Adinetidae</taxon>
        <taxon>Adineta</taxon>
    </lineage>
</organism>
<comment type="caution">
    <text evidence="1">The sequence shown here is derived from an EMBL/GenBank/DDBJ whole genome shotgun (WGS) entry which is preliminary data.</text>
</comment>
<name>A0A820Q4S7_9BILA</name>
<reference evidence="1" key="1">
    <citation type="submission" date="2021-02" db="EMBL/GenBank/DDBJ databases">
        <authorList>
            <person name="Nowell W R."/>
        </authorList>
    </citation>
    <scope>NUCLEOTIDE SEQUENCE</scope>
</reference>
<accession>A0A820Q4S7</accession>